<dbReference type="FunFam" id="3.40.50.720:FF:000004">
    <property type="entry name" value="Adenosylhomocysteinase"/>
    <property type="match status" value="1"/>
</dbReference>
<organism evidence="10 11">
    <name type="scientific">Sporomusa termitida</name>
    <dbReference type="NCBI Taxonomy" id="2377"/>
    <lineage>
        <taxon>Bacteria</taxon>
        <taxon>Bacillati</taxon>
        <taxon>Bacillota</taxon>
        <taxon>Negativicutes</taxon>
        <taxon>Selenomonadales</taxon>
        <taxon>Sporomusaceae</taxon>
        <taxon>Sporomusa</taxon>
    </lineage>
</organism>
<dbReference type="CDD" id="cd00401">
    <property type="entry name" value="SAHH"/>
    <property type="match status" value="1"/>
</dbReference>
<dbReference type="EMBL" id="CP036259">
    <property type="protein sequence ID" value="QDR80635.1"/>
    <property type="molecule type" value="Genomic_DNA"/>
</dbReference>
<dbReference type="GO" id="GO:0006730">
    <property type="term" value="P:one-carbon metabolic process"/>
    <property type="evidence" value="ECO:0007669"/>
    <property type="project" value="UniProtKB-UniRule"/>
</dbReference>
<dbReference type="AlphaFoldDB" id="A0A517DTE7"/>
<evidence type="ECO:0000313" key="10">
    <source>
        <dbReference type="EMBL" id="QDR80635.1"/>
    </source>
</evidence>
<feature type="binding site" evidence="5 6">
    <location>
        <begin position="292"/>
        <end position="294"/>
    </location>
    <ligand>
        <name>NAD(+)</name>
        <dbReference type="ChEBI" id="CHEBI:57540"/>
    </ligand>
</feature>
<feature type="binding site" evidence="5 6">
    <location>
        <position position="236"/>
    </location>
    <ligand>
        <name>NAD(+)</name>
        <dbReference type="ChEBI" id="CHEBI:57540"/>
    </ligand>
</feature>
<evidence type="ECO:0000313" key="11">
    <source>
        <dbReference type="Proteomes" id="UP000320776"/>
    </source>
</evidence>
<dbReference type="UniPathway" id="UPA00314">
    <property type="reaction ID" value="UER00076"/>
</dbReference>
<evidence type="ECO:0000256" key="3">
    <source>
        <dbReference type="ARBA" id="ARBA00022801"/>
    </source>
</evidence>
<dbReference type="InterPro" id="IPR042172">
    <property type="entry name" value="Adenosylhomocyst_ase-like_sf"/>
</dbReference>
<dbReference type="PANTHER" id="PTHR23420">
    <property type="entry name" value="ADENOSYLHOMOCYSTEINASE"/>
    <property type="match status" value="1"/>
</dbReference>
<dbReference type="SMART" id="SM00997">
    <property type="entry name" value="AdoHcyase_NAD"/>
    <property type="match status" value="1"/>
</dbReference>
<sequence length="413" mass="44828">MDSIVRDITLAPQGLDKINWVKEFMPVLNVLNEELSQTKPLAGKNLVITMHLEAKTAYLAIVLKNAGANVTVTGSNPLSTQDDVAAALASQGVRVFAWYNTTAAEYENFLHKALDTKPDIIVDDGGDLVSLLHGERSDLAANILGGSEETTTGVLRLRALAESGRLKFPMIAVNDAYCKYLFDNRYGTGQSTWDGIMRTTNLTVTGKTVVVAGYGWCGKGVAMRAKGLGANVIVTEIDPIKAIEAVFDGFTVLPMQQAAACGDMFVTLTGCKDVIRREHMTSMKPGAIMANAGHFDVEINKEDLSALAVSCRTVRKNIEEFVMKDGRKLYLLAEGRLVNLAAGDGHPTEIMDLSFAMQTLAVLHIAGQHAELANQVYTVTPEMDQRVAGLKLKAMGFSIDQLTPEQYEYLHKA</sequence>
<dbReference type="Proteomes" id="UP000320776">
    <property type="component" value="Chromosome"/>
</dbReference>
<dbReference type="GO" id="GO:0033353">
    <property type="term" value="P:S-adenosylmethionine cycle"/>
    <property type="evidence" value="ECO:0007669"/>
    <property type="project" value="TreeGrafter"/>
</dbReference>
<feature type="binding site" evidence="5">
    <location>
        <position position="149"/>
    </location>
    <ligand>
        <name>substrate</name>
    </ligand>
</feature>
<comment type="similarity">
    <text evidence="1 5 8">Belongs to the adenosylhomocysteinase family.</text>
</comment>
<dbReference type="HAMAP" id="MF_00563">
    <property type="entry name" value="AdoHcyase"/>
    <property type="match status" value="1"/>
</dbReference>
<feature type="binding site" evidence="5">
    <location>
        <begin position="213"/>
        <end position="218"/>
    </location>
    <ligand>
        <name>NAD(+)</name>
        <dbReference type="ChEBI" id="CHEBI:57540"/>
    </ligand>
</feature>
<name>A0A517DTE7_9FIRM</name>
<dbReference type="Pfam" id="PF00670">
    <property type="entry name" value="AdoHcyase_NAD"/>
    <property type="match status" value="1"/>
</dbReference>
<feature type="binding site" evidence="6">
    <location>
        <begin position="215"/>
        <end position="220"/>
    </location>
    <ligand>
        <name>NAD(+)</name>
        <dbReference type="ChEBI" id="CHEBI:57540"/>
    </ligand>
</feature>
<dbReference type="EC" id="3.13.2.1" evidence="5"/>
<dbReference type="SMART" id="SM00996">
    <property type="entry name" value="AdoHcyase"/>
    <property type="match status" value="1"/>
</dbReference>
<evidence type="ECO:0000256" key="8">
    <source>
        <dbReference type="RuleBase" id="RU004166"/>
    </source>
</evidence>
<keyword evidence="3 5" id="KW-0378">Hydrolase</keyword>
<reference evidence="10 11" key="1">
    <citation type="submission" date="2019-02" db="EMBL/GenBank/DDBJ databases">
        <title>Closed genome of Sporomusa termitida DSM 4440.</title>
        <authorList>
            <person name="Poehlein A."/>
            <person name="Daniel R."/>
        </authorList>
    </citation>
    <scope>NUCLEOTIDE SEQUENCE [LARGE SCALE GENOMIC DNA]</scope>
    <source>
        <strain evidence="10 11">DSM 4440</strain>
    </source>
</reference>
<dbReference type="InterPro" id="IPR020082">
    <property type="entry name" value="S-Ado-L-homoCys_hydrolase_CS"/>
</dbReference>
<feature type="binding site" evidence="5">
    <location>
        <position position="183"/>
    </location>
    <ligand>
        <name>substrate</name>
    </ligand>
</feature>
<evidence type="ECO:0000256" key="2">
    <source>
        <dbReference type="ARBA" id="ARBA00022563"/>
    </source>
</evidence>
<dbReference type="PROSITE" id="PS00739">
    <property type="entry name" value="ADOHCYASE_2"/>
    <property type="match status" value="1"/>
</dbReference>
<dbReference type="Pfam" id="PF05221">
    <property type="entry name" value="AdoHcyase"/>
    <property type="match status" value="2"/>
</dbReference>
<dbReference type="InterPro" id="IPR000043">
    <property type="entry name" value="Adenosylhomocysteinase-like"/>
</dbReference>
<dbReference type="SUPFAM" id="SSF51735">
    <property type="entry name" value="NAD(P)-binding Rossmann-fold domains"/>
    <property type="match status" value="1"/>
</dbReference>
<keyword evidence="4 5" id="KW-0520">NAD</keyword>
<feature type="domain" description="S-adenosyl-L-homocysteine hydrolase NAD binding" evidence="9">
    <location>
        <begin position="184"/>
        <end position="345"/>
    </location>
</feature>
<dbReference type="GO" id="GO:0071269">
    <property type="term" value="P:L-homocysteine biosynthetic process"/>
    <property type="evidence" value="ECO:0007669"/>
    <property type="project" value="UniProtKB-UniRule"/>
</dbReference>
<proteinExistence type="inferred from homology"/>
<feature type="binding site" evidence="5">
    <location>
        <position position="179"/>
    </location>
    <ligand>
        <name>substrate</name>
    </ligand>
</feature>
<comment type="function">
    <text evidence="5">May play a key role in the regulation of the intracellular concentration of adenosylhomocysteine.</text>
</comment>
<comment type="subcellular location">
    <subcellularLocation>
        <location evidence="5">Cytoplasm</location>
    </subcellularLocation>
</comment>
<feature type="binding site" evidence="5">
    <location>
        <position position="124"/>
    </location>
    <ligand>
        <name>substrate</name>
    </ligand>
</feature>
<dbReference type="KEGG" id="sted:SPTER_19650"/>
<dbReference type="GO" id="GO:0005829">
    <property type="term" value="C:cytosol"/>
    <property type="evidence" value="ECO:0007669"/>
    <property type="project" value="TreeGrafter"/>
</dbReference>
<evidence type="ECO:0000259" key="9">
    <source>
        <dbReference type="SMART" id="SM00997"/>
    </source>
</evidence>
<dbReference type="PIRSF" id="PIRSF001109">
    <property type="entry name" value="Ad_hcy_hydrolase"/>
    <property type="match status" value="1"/>
</dbReference>
<evidence type="ECO:0000256" key="1">
    <source>
        <dbReference type="ARBA" id="ARBA00007122"/>
    </source>
</evidence>
<dbReference type="NCBIfam" id="TIGR00936">
    <property type="entry name" value="ahcY"/>
    <property type="match status" value="1"/>
</dbReference>
<keyword evidence="5" id="KW-0963">Cytoplasm</keyword>
<dbReference type="RefSeq" id="WP_144350223.1">
    <property type="nucleotide sequence ID" value="NZ_CP036259.1"/>
</dbReference>
<keyword evidence="2 5" id="KW-0554">One-carbon metabolism</keyword>
<dbReference type="GO" id="GO:0004013">
    <property type="term" value="F:adenosylhomocysteinase activity"/>
    <property type="evidence" value="ECO:0007669"/>
    <property type="project" value="UniProtKB-UniRule"/>
</dbReference>
<dbReference type="InterPro" id="IPR015878">
    <property type="entry name" value="Ado_hCys_hydrolase_NAD-bd"/>
</dbReference>
<dbReference type="Gene3D" id="3.40.50.720">
    <property type="entry name" value="NAD(P)-binding Rossmann-like Domain"/>
    <property type="match status" value="1"/>
</dbReference>
<dbReference type="PANTHER" id="PTHR23420:SF0">
    <property type="entry name" value="ADENOSYLHOMOCYSTEINASE"/>
    <property type="match status" value="1"/>
</dbReference>
<evidence type="ECO:0000256" key="4">
    <source>
        <dbReference type="ARBA" id="ARBA00023027"/>
    </source>
</evidence>
<feature type="binding site" evidence="6">
    <location>
        <position position="346"/>
    </location>
    <ligand>
        <name>NAD(+)</name>
        <dbReference type="ChEBI" id="CHEBI:57540"/>
    </ligand>
</feature>
<dbReference type="NCBIfam" id="NF004005">
    <property type="entry name" value="PRK05476.2-3"/>
    <property type="match status" value="1"/>
</dbReference>
<feature type="binding site" evidence="5 6">
    <location>
        <position position="339"/>
    </location>
    <ligand>
        <name>NAD(+)</name>
        <dbReference type="ChEBI" id="CHEBI:57540"/>
    </ligand>
</feature>
<dbReference type="InterPro" id="IPR036291">
    <property type="entry name" value="NAD(P)-bd_dom_sf"/>
</dbReference>
<evidence type="ECO:0000256" key="6">
    <source>
        <dbReference type="PIRSR" id="PIRSR001109-2"/>
    </source>
</evidence>
<feature type="binding site" evidence="5">
    <location>
        <position position="184"/>
    </location>
    <ligand>
        <name>NAD(+)</name>
        <dbReference type="ChEBI" id="CHEBI:57540"/>
    </ligand>
</feature>
<dbReference type="OrthoDB" id="9802717at2"/>
<dbReference type="PROSITE" id="PS00738">
    <property type="entry name" value="ADOHCYASE_1"/>
    <property type="match status" value="1"/>
</dbReference>
<comment type="catalytic activity">
    <reaction evidence="5 7">
        <text>S-adenosyl-L-homocysteine + H2O = L-homocysteine + adenosine</text>
        <dbReference type="Rhea" id="RHEA:21708"/>
        <dbReference type="ChEBI" id="CHEBI:15377"/>
        <dbReference type="ChEBI" id="CHEBI:16335"/>
        <dbReference type="ChEBI" id="CHEBI:57856"/>
        <dbReference type="ChEBI" id="CHEBI:58199"/>
        <dbReference type="EC" id="3.13.2.1"/>
    </reaction>
</comment>
<gene>
    <name evidence="5 10" type="primary">ahcY</name>
    <name evidence="10" type="ORF">SPTER_19650</name>
</gene>
<comment type="caution">
    <text evidence="5">Lacks conserved residue(s) required for the propagation of feature annotation.</text>
</comment>
<keyword evidence="11" id="KW-1185">Reference proteome</keyword>
<feature type="binding site" evidence="5 6">
    <location>
        <begin position="150"/>
        <end position="152"/>
    </location>
    <ligand>
        <name>NAD(+)</name>
        <dbReference type="ChEBI" id="CHEBI:57540"/>
    </ligand>
</feature>
<accession>A0A517DTE7</accession>
<dbReference type="Gene3D" id="3.40.50.1480">
    <property type="entry name" value="Adenosylhomocysteinase-like"/>
    <property type="match status" value="1"/>
</dbReference>
<protein>
    <recommendedName>
        <fullName evidence="5">Adenosylhomocysteinase</fullName>
        <ecNumber evidence="5">3.13.2.1</ecNumber>
    </recommendedName>
    <alternativeName>
        <fullName evidence="5">S-adenosyl-L-homocysteine hydrolase</fullName>
        <shortName evidence="5">AdoHcyase</shortName>
    </alternativeName>
</protein>
<dbReference type="SUPFAM" id="SSF52283">
    <property type="entry name" value="Formate/glycerate dehydrogenase catalytic domain-like"/>
    <property type="match status" value="1"/>
</dbReference>
<evidence type="ECO:0000256" key="5">
    <source>
        <dbReference type="HAMAP-Rule" id="MF_00563"/>
    </source>
</evidence>
<comment type="pathway">
    <text evidence="5 7">Amino-acid biosynthesis; L-homocysteine biosynthesis; L-homocysteine from S-adenosyl-L-homocysteine: step 1/1.</text>
</comment>
<comment type="cofactor">
    <cofactor evidence="5 6 7">
        <name>NAD(+)</name>
        <dbReference type="ChEBI" id="CHEBI:57540"/>
    </cofactor>
    <text evidence="5 6 7">Binds 1 NAD(+) per subunit.</text>
</comment>
<evidence type="ECO:0000256" key="7">
    <source>
        <dbReference type="RuleBase" id="RU000548"/>
    </source>
</evidence>